<reference evidence="9" key="1">
    <citation type="journal article" date="2012" name="Nat. Biotechnol.">
        <title>Reference genome sequence of the model plant Setaria.</title>
        <authorList>
            <person name="Bennetzen J.L."/>
            <person name="Schmutz J."/>
            <person name="Wang H."/>
            <person name="Percifield R."/>
            <person name="Hawkins J."/>
            <person name="Pontaroli A.C."/>
            <person name="Estep M."/>
            <person name="Feng L."/>
            <person name="Vaughn J.N."/>
            <person name="Grimwood J."/>
            <person name="Jenkins J."/>
            <person name="Barry K."/>
            <person name="Lindquist E."/>
            <person name="Hellsten U."/>
            <person name="Deshpande S."/>
            <person name="Wang X."/>
            <person name="Wu X."/>
            <person name="Mitros T."/>
            <person name="Triplett J."/>
            <person name="Yang X."/>
            <person name="Ye C.Y."/>
            <person name="Mauro-Herrera M."/>
            <person name="Wang L."/>
            <person name="Li P."/>
            <person name="Sharma M."/>
            <person name="Sharma R."/>
            <person name="Ronald P.C."/>
            <person name="Panaud O."/>
            <person name="Kellogg E.A."/>
            <person name="Brutnell T.P."/>
            <person name="Doust A.N."/>
            <person name="Tuskan G.A."/>
            <person name="Rokhsar D."/>
            <person name="Devos K.M."/>
        </authorList>
    </citation>
    <scope>NUCLEOTIDE SEQUENCE [LARGE SCALE GENOMIC DNA]</scope>
    <source>
        <strain evidence="9">cv. Yugu1</strain>
    </source>
</reference>
<dbReference type="InterPro" id="IPR044808">
    <property type="entry name" value="ERF_plant"/>
</dbReference>
<dbReference type="Pfam" id="PF00847">
    <property type="entry name" value="AP2"/>
    <property type="match status" value="1"/>
</dbReference>
<dbReference type="SMART" id="SM00380">
    <property type="entry name" value="AP2"/>
    <property type="match status" value="1"/>
</dbReference>
<dbReference type="CDD" id="cd00018">
    <property type="entry name" value="AP2"/>
    <property type="match status" value="1"/>
</dbReference>
<evidence type="ECO:0000256" key="1">
    <source>
        <dbReference type="ARBA" id="ARBA00004123"/>
    </source>
</evidence>
<dbReference type="FunFam" id="3.30.730.10:FF:000001">
    <property type="entry name" value="Ethylene-responsive transcription factor 2"/>
    <property type="match status" value="1"/>
</dbReference>
<dbReference type="FunCoup" id="K4AJ47">
    <property type="interactions" value="1649"/>
</dbReference>
<feature type="region of interest" description="Disordered" evidence="6">
    <location>
        <begin position="54"/>
        <end position="105"/>
    </location>
</feature>
<name>K4AJ47_SETIT</name>
<feature type="region of interest" description="Disordered" evidence="6">
    <location>
        <begin position="206"/>
        <end position="227"/>
    </location>
</feature>
<sequence length="269" mass="29039">TIKGGGFKQRGFIQLGRTEQLIIYLMVSSGTQNSERSPALHLSTGIVGFLARRAMSTHRQRSSQQPGVPLDSPGSSTGSVESPPPWSSVQQHPAAPFDSNDTEEMVQADMAKHAAAGHAYRGVRKRPWGKFAAEIRDSTRDGVRVWLGTFDSAEAAALAYDQAAFAMRGAAAVLNFPVERVRESLEGMGVDASCGGSPVVALKRRHSMRARRRPGTGSRRGKAAGRSEVMELEDLGTEYLEALLGATTEEQRENSSSSTSSWCRSHHSI</sequence>
<keyword evidence="4" id="KW-0804">Transcription</keyword>
<dbReference type="GO" id="GO:0003677">
    <property type="term" value="F:DNA binding"/>
    <property type="evidence" value="ECO:0007669"/>
    <property type="project" value="UniProtKB-KW"/>
</dbReference>
<proteinExistence type="predicted"/>
<evidence type="ECO:0000313" key="9">
    <source>
        <dbReference type="Proteomes" id="UP000004995"/>
    </source>
</evidence>
<keyword evidence="3" id="KW-0238">DNA-binding</keyword>
<dbReference type="EMBL" id="AGNK02006093">
    <property type="status" value="NOT_ANNOTATED_CDS"/>
    <property type="molecule type" value="Genomic_DNA"/>
</dbReference>
<dbReference type="InterPro" id="IPR016177">
    <property type="entry name" value="DNA-bd_dom_sf"/>
</dbReference>
<dbReference type="PROSITE" id="PS51032">
    <property type="entry name" value="AP2_ERF"/>
    <property type="match status" value="1"/>
</dbReference>
<dbReference type="Proteomes" id="UP000004995">
    <property type="component" value="Unassembled WGS sequence"/>
</dbReference>
<keyword evidence="5" id="KW-0539">Nucleus</keyword>
<evidence type="ECO:0000256" key="3">
    <source>
        <dbReference type="ARBA" id="ARBA00023125"/>
    </source>
</evidence>
<dbReference type="STRING" id="4555.K4AJ47"/>
<dbReference type="InterPro" id="IPR036955">
    <property type="entry name" value="AP2/ERF_dom_sf"/>
</dbReference>
<organism evidence="8 9">
    <name type="scientific">Setaria italica</name>
    <name type="common">Foxtail millet</name>
    <name type="synonym">Panicum italicum</name>
    <dbReference type="NCBI Taxonomy" id="4555"/>
    <lineage>
        <taxon>Eukaryota</taxon>
        <taxon>Viridiplantae</taxon>
        <taxon>Streptophyta</taxon>
        <taxon>Embryophyta</taxon>
        <taxon>Tracheophyta</taxon>
        <taxon>Spermatophyta</taxon>
        <taxon>Magnoliopsida</taxon>
        <taxon>Liliopsida</taxon>
        <taxon>Poales</taxon>
        <taxon>Poaceae</taxon>
        <taxon>PACMAD clade</taxon>
        <taxon>Panicoideae</taxon>
        <taxon>Panicodae</taxon>
        <taxon>Paniceae</taxon>
        <taxon>Cenchrinae</taxon>
        <taxon>Setaria</taxon>
    </lineage>
</organism>
<comment type="subcellular location">
    <subcellularLocation>
        <location evidence="1">Nucleus</location>
    </subcellularLocation>
</comment>
<dbReference type="OMA" id="CRTHHSI"/>
<keyword evidence="9" id="KW-1185">Reference proteome</keyword>
<dbReference type="GO" id="GO:0009873">
    <property type="term" value="P:ethylene-activated signaling pathway"/>
    <property type="evidence" value="ECO:0007669"/>
    <property type="project" value="InterPro"/>
</dbReference>
<dbReference type="Gramene" id="KQK92071">
    <property type="protein sequence ID" value="KQK92071"/>
    <property type="gene ID" value="SETIT_038911mg"/>
</dbReference>
<evidence type="ECO:0000313" key="8">
    <source>
        <dbReference type="EnsemblPlants" id="KQK92071"/>
    </source>
</evidence>
<accession>K4AJ47</accession>
<dbReference type="InParanoid" id="K4AJ47"/>
<dbReference type="SUPFAM" id="SSF54171">
    <property type="entry name" value="DNA-binding domain"/>
    <property type="match status" value="1"/>
</dbReference>
<dbReference type="eggNOG" id="ENOG502RBAX">
    <property type="taxonomic scope" value="Eukaryota"/>
</dbReference>
<dbReference type="GO" id="GO:0003700">
    <property type="term" value="F:DNA-binding transcription factor activity"/>
    <property type="evidence" value="ECO:0007669"/>
    <property type="project" value="InterPro"/>
</dbReference>
<feature type="compositionally biased region" description="Basic residues" evidence="6">
    <location>
        <begin position="206"/>
        <end position="223"/>
    </location>
</feature>
<dbReference type="PANTHER" id="PTHR31190">
    <property type="entry name" value="DNA-BINDING DOMAIN"/>
    <property type="match status" value="1"/>
</dbReference>
<evidence type="ECO:0000256" key="4">
    <source>
        <dbReference type="ARBA" id="ARBA00023163"/>
    </source>
</evidence>
<dbReference type="PANTHER" id="PTHR31190:SF72">
    <property type="entry name" value="AP2 DOMAIN CONTAINING PROTEIN, EXPRESSED"/>
    <property type="match status" value="1"/>
</dbReference>
<protein>
    <recommendedName>
        <fullName evidence="7">AP2/ERF domain-containing protein</fullName>
    </recommendedName>
</protein>
<feature type="region of interest" description="Disordered" evidence="6">
    <location>
        <begin position="246"/>
        <end position="269"/>
    </location>
</feature>
<dbReference type="InterPro" id="IPR001471">
    <property type="entry name" value="AP2/ERF_dom"/>
</dbReference>
<dbReference type="GO" id="GO:0005634">
    <property type="term" value="C:nucleus"/>
    <property type="evidence" value="ECO:0007669"/>
    <property type="project" value="UniProtKB-SubCell"/>
</dbReference>
<dbReference type="Gene3D" id="3.30.730.10">
    <property type="entry name" value="AP2/ERF domain"/>
    <property type="match status" value="1"/>
</dbReference>
<dbReference type="HOGENOM" id="CLU_058713_1_1_1"/>
<evidence type="ECO:0000256" key="6">
    <source>
        <dbReference type="SAM" id="MobiDB-lite"/>
    </source>
</evidence>
<dbReference type="AlphaFoldDB" id="K4AJ47"/>
<evidence type="ECO:0000256" key="2">
    <source>
        <dbReference type="ARBA" id="ARBA00023015"/>
    </source>
</evidence>
<evidence type="ECO:0000256" key="5">
    <source>
        <dbReference type="ARBA" id="ARBA00023242"/>
    </source>
</evidence>
<feature type="domain" description="AP2/ERF" evidence="7">
    <location>
        <begin position="119"/>
        <end position="177"/>
    </location>
</feature>
<reference evidence="8" key="2">
    <citation type="submission" date="2018-08" db="UniProtKB">
        <authorList>
            <consortium name="EnsemblPlants"/>
        </authorList>
    </citation>
    <scope>IDENTIFICATION</scope>
    <source>
        <strain evidence="8">Yugu1</strain>
    </source>
</reference>
<keyword evidence="2" id="KW-0805">Transcription regulation</keyword>
<dbReference type="EnsemblPlants" id="KQK92071">
    <property type="protein sequence ID" value="KQK92071"/>
    <property type="gene ID" value="SETIT_038911mg"/>
</dbReference>
<evidence type="ECO:0000259" key="7">
    <source>
        <dbReference type="PROSITE" id="PS51032"/>
    </source>
</evidence>
<dbReference type="PRINTS" id="PR00367">
    <property type="entry name" value="ETHRSPELEMNT"/>
</dbReference>